<accession>A0A060SUE2</accession>
<dbReference type="AlphaFoldDB" id="A0A060SUE2"/>
<dbReference type="EMBL" id="CCBP010000295">
    <property type="protein sequence ID" value="CDO75799.1"/>
    <property type="molecule type" value="Genomic_DNA"/>
</dbReference>
<evidence type="ECO:0000256" key="5">
    <source>
        <dbReference type="SAM" id="SignalP"/>
    </source>
</evidence>
<sequence>MLSSSTSPAVLLVSSLAGVVPAPTRSIYASTKGASLLLYQSLAIEYPSITFTHIIPATVEGDFRASAVDGGKVREAESNKNGLRREAVAKRCLEAIERGEKNVFMPPITGHFAHLGYWLFPALIEYFAARKYNYVSA</sequence>
<keyword evidence="7" id="KW-1185">Reference proteome</keyword>
<dbReference type="PANTHER" id="PTHR44196:SF1">
    <property type="entry name" value="DEHYDROGENASE_REDUCTASE SDR FAMILY MEMBER 7B"/>
    <property type="match status" value="1"/>
</dbReference>
<keyword evidence="5" id="KW-0732">Signal</keyword>
<evidence type="ECO:0000256" key="1">
    <source>
        <dbReference type="ARBA" id="ARBA00006484"/>
    </source>
</evidence>
<evidence type="ECO:0008006" key="8">
    <source>
        <dbReference type="Google" id="ProtNLM"/>
    </source>
</evidence>
<dbReference type="STRING" id="5643.A0A060SUE2"/>
<name>A0A060SUE2_PYCCI</name>
<dbReference type="OrthoDB" id="37659at2759"/>
<comment type="caution">
    <text evidence="6">The sequence shown here is derived from an EMBL/GenBank/DDBJ whole genome shotgun (WGS) entry which is preliminary data.</text>
</comment>
<reference evidence="6" key="1">
    <citation type="submission" date="2014-01" db="EMBL/GenBank/DDBJ databases">
        <title>The genome of the white-rot fungus Pycnoporus cinnabarinus: a basidiomycete model with a versatile arsenal for lignocellulosic biomass breakdown.</title>
        <authorList>
            <person name="Levasseur A."/>
            <person name="Lomascolo A."/>
            <person name="Ruiz-Duenas F.J."/>
            <person name="Uzan E."/>
            <person name="Piumi F."/>
            <person name="Kues U."/>
            <person name="Ram A.F.J."/>
            <person name="Murat C."/>
            <person name="Haon M."/>
            <person name="Benoit I."/>
            <person name="Arfi Y."/>
            <person name="Chevret D."/>
            <person name="Drula E."/>
            <person name="Kwon M.J."/>
            <person name="Gouret P."/>
            <person name="Lesage-Meessen L."/>
            <person name="Lombard V."/>
            <person name="Mariette J."/>
            <person name="Noirot C."/>
            <person name="Park J."/>
            <person name="Patyshakuliyeva A."/>
            <person name="Wieneger R.A.B."/>
            <person name="Wosten H.A.B."/>
            <person name="Martin F."/>
            <person name="Coutinho P.M."/>
            <person name="de Vries R."/>
            <person name="Martinez A.T."/>
            <person name="Klopp C."/>
            <person name="Pontarotti P."/>
            <person name="Henrissat B."/>
            <person name="Record E."/>
        </authorList>
    </citation>
    <scope>NUCLEOTIDE SEQUENCE [LARGE SCALE GENOMIC DNA]</scope>
    <source>
        <strain evidence="6">BRFM137</strain>
    </source>
</reference>
<dbReference type="PANTHER" id="PTHR44196">
    <property type="entry name" value="DEHYDROGENASE/REDUCTASE SDR FAMILY MEMBER 7B"/>
    <property type="match status" value="1"/>
</dbReference>
<dbReference type="SUPFAM" id="SSF51735">
    <property type="entry name" value="NAD(P)-binding Rossmann-fold domains"/>
    <property type="match status" value="1"/>
</dbReference>
<gene>
    <name evidence="6" type="ORF">BN946_scf184934.g14</name>
</gene>
<dbReference type="PROSITE" id="PS00061">
    <property type="entry name" value="ADH_SHORT"/>
    <property type="match status" value="1"/>
</dbReference>
<keyword evidence="3" id="KW-0560">Oxidoreductase</keyword>
<dbReference type="Pfam" id="PF00106">
    <property type="entry name" value="adh_short"/>
    <property type="match status" value="1"/>
</dbReference>
<dbReference type="HOGENOM" id="CLU_113790_0_0_1"/>
<evidence type="ECO:0000313" key="7">
    <source>
        <dbReference type="Proteomes" id="UP000029665"/>
    </source>
</evidence>
<keyword evidence="2" id="KW-0521">NADP</keyword>
<feature type="signal peptide" evidence="5">
    <location>
        <begin position="1"/>
        <end position="21"/>
    </location>
</feature>
<evidence type="ECO:0000256" key="2">
    <source>
        <dbReference type="ARBA" id="ARBA00022857"/>
    </source>
</evidence>
<evidence type="ECO:0000256" key="4">
    <source>
        <dbReference type="ARBA" id="ARBA00037096"/>
    </source>
</evidence>
<dbReference type="Gene3D" id="3.40.50.720">
    <property type="entry name" value="NAD(P)-binding Rossmann-like Domain"/>
    <property type="match status" value="1"/>
</dbReference>
<comment type="similarity">
    <text evidence="1">Belongs to the short-chain dehydrogenases/reductases (SDR) family.</text>
</comment>
<dbReference type="GO" id="GO:0016491">
    <property type="term" value="F:oxidoreductase activity"/>
    <property type="evidence" value="ECO:0007669"/>
    <property type="project" value="UniProtKB-KW"/>
</dbReference>
<dbReference type="InterPro" id="IPR020904">
    <property type="entry name" value="Sc_DH/Rdtase_CS"/>
</dbReference>
<dbReference type="Proteomes" id="UP000029665">
    <property type="component" value="Unassembled WGS sequence"/>
</dbReference>
<dbReference type="InterPro" id="IPR036291">
    <property type="entry name" value="NAD(P)-bd_dom_sf"/>
</dbReference>
<comment type="function">
    <text evidence="4">Putative oxidoreductase.</text>
</comment>
<feature type="chain" id="PRO_5001587727" description="NAD(P)-binding protein" evidence="5">
    <location>
        <begin position="22"/>
        <end position="137"/>
    </location>
</feature>
<dbReference type="OMA" id="IEHPTIT"/>
<evidence type="ECO:0000313" key="6">
    <source>
        <dbReference type="EMBL" id="CDO75799.1"/>
    </source>
</evidence>
<dbReference type="GO" id="GO:0016020">
    <property type="term" value="C:membrane"/>
    <property type="evidence" value="ECO:0007669"/>
    <property type="project" value="TreeGrafter"/>
</dbReference>
<proteinExistence type="inferred from homology"/>
<protein>
    <recommendedName>
        <fullName evidence="8">NAD(P)-binding protein</fullName>
    </recommendedName>
</protein>
<evidence type="ECO:0000256" key="3">
    <source>
        <dbReference type="ARBA" id="ARBA00023002"/>
    </source>
</evidence>
<dbReference type="InterPro" id="IPR002347">
    <property type="entry name" value="SDR_fam"/>
</dbReference>
<organism evidence="6 7">
    <name type="scientific">Pycnoporus cinnabarinus</name>
    <name type="common">Cinnabar-red polypore</name>
    <name type="synonym">Trametes cinnabarina</name>
    <dbReference type="NCBI Taxonomy" id="5643"/>
    <lineage>
        <taxon>Eukaryota</taxon>
        <taxon>Fungi</taxon>
        <taxon>Dikarya</taxon>
        <taxon>Basidiomycota</taxon>
        <taxon>Agaricomycotina</taxon>
        <taxon>Agaricomycetes</taxon>
        <taxon>Polyporales</taxon>
        <taxon>Polyporaceae</taxon>
        <taxon>Trametes</taxon>
    </lineage>
</organism>